<feature type="compositionally biased region" description="Low complexity" evidence="7">
    <location>
        <begin position="225"/>
        <end position="236"/>
    </location>
</feature>
<accession>A0A6V7X7U5</accession>
<feature type="domain" description="RPGR-interacting protein 1 first C2" evidence="8">
    <location>
        <begin position="389"/>
        <end position="489"/>
    </location>
</feature>
<feature type="coiled-coil region" evidence="6">
    <location>
        <begin position="36"/>
        <end position="63"/>
    </location>
</feature>
<dbReference type="PANTHER" id="PTHR14240">
    <property type="entry name" value="RETINITIS PIGMENTOSA GTPASE REGULATOR-INTERACTING PROTEIN"/>
    <property type="match status" value="1"/>
</dbReference>
<dbReference type="EMBL" id="CAJEWN010001191">
    <property type="protein sequence ID" value="CAD2195245.1"/>
    <property type="molecule type" value="Genomic_DNA"/>
</dbReference>
<dbReference type="InterPro" id="IPR031139">
    <property type="entry name" value="RPGRIP1_fam"/>
</dbReference>
<protein>
    <recommendedName>
        <fullName evidence="8">RPGR-interacting protein 1 first C2 domain-containing protein</fullName>
    </recommendedName>
</protein>
<reference evidence="9 10" key="1">
    <citation type="submission" date="2020-08" db="EMBL/GenBank/DDBJ databases">
        <authorList>
            <person name="Koutsovoulos G."/>
            <person name="Danchin GJ E."/>
        </authorList>
    </citation>
    <scope>NUCLEOTIDE SEQUENCE [LARGE SCALE GENOMIC DNA]</scope>
</reference>
<name>A0A6V7X7U5_MELEN</name>
<dbReference type="Gene3D" id="2.60.40.150">
    <property type="entry name" value="C2 domain"/>
    <property type="match status" value="1"/>
</dbReference>
<dbReference type="GO" id="GO:1905515">
    <property type="term" value="P:non-motile cilium assembly"/>
    <property type="evidence" value="ECO:0007669"/>
    <property type="project" value="TreeGrafter"/>
</dbReference>
<dbReference type="Pfam" id="PF11618">
    <property type="entry name" value="C2-C2_1"/>
    <property type="match status" value="1"/>
</dbReference>
<keyword evidence="4" id="KW-0969">Cilium</keyword>
<dbReference type="InterPro" id="IPR035892">
    <property type="entry name" value="C2_domain_sf"/>
</dbReference>
<dbReference type="SUPFAM" id="SSF49562">
    <property type="entry name" value="C2 domain (Calcium/lipid-binding domain, CaLB)"/>
    <property type="match status" value="1"/>
</dbReference>
<proteinExistence type="inferred from homology"/>
<dbReference type="GO" id="GO:0035869">
    <property type="term" value="C:ciliary transition zone"/>
    <property type="evidence" value="ECO:0007669"/>
    <property type="project" value="TreeGrafter"/>
</dbReference>
<evidence type="ECO:0000256" key="6">
    <source>
        <dbReference type="SAM" id="Coils"/>
    </source>
</evidence>
<evidence type="ECO:0000256" key="5">
    <source>
        <dbReference type="ARBA" id="ARBA00023273"/>
    </source>
</evidence>
<dbReference type="AlphaFoldDB" id="A0A6V7X7U5"/>
<feature type="coiled-coil region" evidence="6">
    <location>
        <begin position="309"/>
        <end position="347"/>
    </location>
</feature>
<feature type="region of interest" description="Disordered" evidence="7">
    <location>
        <begin position="208"/>
        <end position="236"/>
    </location>
</feature>
<dbReference type="InterPro" id="IPR021656">
    <property type="entry name" value="C2-C2_1"/>
</dbReference>
<sequence length="496" mass="58544">MNLKIIKWIFKILNEWDKNNRLREITKQNRTIIAENEDLRFSLEKSEKKLSTLSKEYDKLAIELTNARSGYQSQTESLSSFREEIQRKAENSSKNAQISDRELNILREEYRTIKSAYDKIIARSLQEENNGKKTLDELSRLRSELQQINSDSESERNQFKQKINKLKLQNEQLEKELIEKEKNYFDNNNKIKNNYLIENEKKQMEKQNNNINDNDDEEEKEENANKLTTKKPTTTTNKENTLLDKLFSDVLSIVEKDVKLIGNKNKIINNVNENEINEINNFRWQKMYEDVYEELEKVRQILLAEHELNNRLREELNQKKIENEDLQAKYENKLKELESELNKRNIQTNGIERALQSIANGNQILNNNLIFKNIENNKNNLQQIESTELSLTFSKLILTENCLKFAESQNPAVFVAIEFFDFELQTSQLVNGPEANLNFTSIFELTISDLFIHYLQTEGMNIELYIVQNEINYKLCSQATIPLKKLLSIKTQTNFR</sequence>
<evidence type="ECO:0000256" key="2">
    <source>
        <dbReference type="ARBA" id="ARBA00006042"/>
    </source>
</evidence>
<evidence type="ECO:0000256" key="1">
    <source>
        <dbReference type="ARBA" id="ARBA00004138"/>
    </source>
</evidence>
<keyword evidence="5" id="KW-0966">Cell projection</keyword>
<dbReference type="PANTHER" id="PTHR14240:SF1">
    <property type="entry name" value="PROTEIN FANTOM-RELATED"/>
    <property type="match status" value="1"/>
</dbReference>
<comment type="caution">
    <text evidence="9">The sequence shown here is derived from an EMBL/GenBank/DDBJ whole genome shotgun (WGS) entry which is preliminary data.</text>
</comment>
<evidence type="ECO:0000256" key="3">
    <source>
        <dbReference type="ARBA" id="ARBA00023054"/>
    </source>
</evidence>
<evidence type="ECO:0000256" key="7">
    <source>
        <dbReference type="SAM" id="MobiDB-lite"/>
    </source>
</evidence>
<dbReference type="Proteomes" id="UP000580250">
    <property type="component" value="Unassembled WGS sequence"/>
</dbReference>
<evidence type="ECO:0000313" key="9">
    <source>
        <dbReference type="EMBL" id="CAD2195245.1"/>
    </source>
</evidence>
<comment type="similarity">
    <text evidence="2">Belongs to the RPGRIP1 family.</text>
</comment>
<evidence type="ECO:0000259" key="8">
    <source>
        <dbReference type="Pfam" id="PF11618"/>
    </source>
</evidence>
<keyword evidence="3 6" id="KW-0175">Coiled coil</keyword>
<organism evidence="9 10">
    <name type="scientific">Meloidogyne enterolobii</name>
    <name type="common">Root-knot nematode worm</name>
    <name type="synonym">Meloidogyne mayaguensis</name>
    <dbReference type="NCBI Taxonomy" id="390850"/>
    <lineage>
        <taxon>Eukaryota</taxon>
        <taxon>Metazoa</taxon>
        <taxon>Ecdysozoa</taxon>
        <taxon>Nematoda</taxon>
        <taxon>Chromadorea</taxon>
        <taxon>Rhabditida</taxon>
        <taxon>Tylenchina</taxon>
        <taxon>Tylenchomorpha</taxon>
        <taxon>Tylenchoidea</taxon>
        <taxon>Meloidogynidae</taxon>
        <taxon>Meloidogyninae</taxon>
        <taxon>Meloidogyne</taxon>
    </lineage>
</organism>
<dbReference type="OrthoDB" id="2133912at2759"/>
<dbReference type="GO" id="GO:0005856">
    <property type="term" value="C:cytoskeleton"/>
    <property type="evidence" value="ECO:0007669"/>
    <property type="project" value="UniProtKB-ARBA"/>
</dbReference>
<gene>
    <name evidence="9" type="ORF">MENT_LOCUS48316</name>
</gene>
<evidence type="ECO:0000256" key="4">
    <source>
        <dbReference type="ARBA" id="ARBA00023069"/>
    </source>
</evidence>
<evidence type="ECO:0000313" key="10">
    <source>
        <dbReference type="Proteomes" id="UP000580250"/>
    </source>
</evidence>
<comment type="subcellular location">
    <subcellularLocation>
        <location evidence="1">Cell projection</location>
        <location evidence="1">Cilium</location>
    </subcellularLocation>
</comment>